<evidence type="ECO:0000256" key="6">
    <source>
        <dbReference type="ARBA" id="ARBA00022822"/>
    </source>
</evidence>
<gene>
    <name evidence="10" type="ORF">MACK_001565</name>
</gene>
<dbReference type="EC" id="4.1.1.48" evidence="3"/>
<organism evidence="10 11">
    <name type="scientific">Theileria orientalis</name>
    <dbReference type="NCBI Taxonomy" id="68886"/>
    <lineage>
        <taxon>Eukaryota</taxon>
        <taxon>Sar</taxon>
        <taxon>Alveolata</taxon>
        <taxon>Apicomplexa</taxon>
        <taxon>Aconoidasida</taxon>
        <taxon>Piroplasmida</taxon>
        <taxon>Theileriidae</taxon>
        <taxon>Theileria</taxon>
    </lineage>
</organism>
<evidence type="ECO:0000256" key="3">
    <source>
        <dbReference type="ARBA" id="ARBA00012362"/>
    </source>
</evidence>
<dbReference type="InterPro" id="IPR011060">
    <property type="entry name" value="RibuloseP-bd_barrel"/>
</dbReference>
<evidence type="ECO:0000256" key="7">
    <source>
        <dbReference type="ARBA" id="ARBA00023141"/>
    </source>
</evidence>
<dbReference type="PANTHER" id="PTHR22854">
    <property type="entry name" value="TRYPTOPHAN BIOSYNTHESIS PROTEIN"/>
    <property type="match status" value="1"/>
</dbReference>
<dbReference type="GO" id="GO:0004640">
    <property type="term" value="F:phosphoribosylanthranilate isomerase activity"/>
    <property type="evidence" value="ECO:0007669"/>
    <property type="project" value="TreeGrafter"/>
</dbReference>
<evidence type="ECO:0000256" key="2">
    <source>
        <dbReference type="ARBA" id="ARBA00004696"/>
    </source>
</evidence>
<evidence type="ECO:0000313" key="11">
    <source>
        <dbReference type="Proteomes" id="UP000244811"/>
    </source>
</evidence>
<evidence type="ECO:0000256" key="8">
    <source>
        <dbReference type="ARBA" id="ARBA00023239"/>
    </source>
</evidence>
<dbReference type="InterPro" id="IPR013785">
    <property type="entry name" value="Aldolase_TIM"/>
</dbReference>
<dbReference type="PANTHER" id="PTHR22854:SF2">
    <property type="entry name" value="INDOLE-3-GLYCEROL-PHOSPHATE SYNTHASE"/>
    <property type="match status" value="1"/>
</dbReference>
<keyword evidence="4" id="KW-0028">Amino-acid biosynthesis</keyword>
<feature type="domain" description="Indole-3-glycerol phosphate synthase" evidence="9">
    <location>
        <begin position="68"/>
        <end position="303"/>
    </location>
</feature>
<accession>A0A976MD16</accession>
<dbReference type="InterPro" id="IPR045186">
    <property type="entry name" value="Indole-3-glycerol_P_synth"/>
</dbReference>
<comment type="pathway">
    <text evidence="2">Amino-acid biosynthesis; L-tryptophan biosynthesis; L-tryptophan from chorismate: step 4/5.</text>
</comment>
<reference evidence="10" key="1">
    <citation type="submission" date="2022-07" db="EMBL/GenBank/DDBJ databases">
        <title>Evaluation of T. orientalis genome assembly methods using nanopore sequencing and analysis of variation between genomes.</title>
        <authorList>
            <person name="Yam J."/>
            <person name="Micallef M.L."/>
            <person name="Liu M."/>
            <person name="Djordjevic S.P."/>
            <person name="Bogema D.R."/>
            <person name="Jenkins C."/>
        </authorList>
    </citation>
    <scope>NUCLEOTIDE SEQUENCE</scope>
    <source>
        <strain evidence="10">Goon Nure</strain>
    </source>
</reference>
<dbReference type="EMBL" id="CP056071">
    <property type="protein sequence ID" value="UKK02210.2"/>
    <property type="molecule type" value="Genomic_DNA"/>
</dbReference>
<proteinExistence type="predicted"/>
<dbReference type="InterPro" id="IPR013798">
    <property type="entry name" value="Indole-3-glycerol_P_synth_dom"/>
</dbReference>
<dbReference type="GO" id="GO:0004425">
    <property type="term" value="F:indole-3-glycerol-phosphate synthase activity"/>
    <property type="evidence" value="ECO:0007669"/>
    <property type="project" value="UniProtKB-EC"/>
</dbReference>
<name>A0A976MD16_THEOR</name>
<dbReference type="Gene3D" id="3.20.20.70">
    <property type="entry name" value="Aldolase class I"/>
    <property type="match status" value="1"/>
</dbReference>
<keyword evidence="7" id="KW-0057">Aromatic amino acid biosynthesis</keyword>
<evidence type="ECO:0000256" key="1">
    <source>
        <dbReference type="ARBA" id="ARBA00001633"/>
    </source>
</evidence>
<dbReference type="GO" id="GO:0000162">
    <property type="term" value="P:L-tryptophan biosynthetic process"/>
    <property type="evidence" value="ECO:0007669"/>
    <property type="project" value="UniProtKB-KW"/>
</dbReference>
<dbReference type="AlphaFoldDB" id="A0A976MD16"/>
<keyword evidence="8" id="KW-0456">Lyase</keyword>
<evidence type="ECO:0000259" key="9">
    <source>
        <dbReference type="Pfam" id="PF00218"/>
    </source>
</evidence>
<dbReference type="CDD" id="cd00331">
    <property type="entry name" value="IGPS"/>
    <property type="match status" value="1"/>
</dbReference>
<sequence length="540" mass="61905">MSFSFVSQPFHTISSREDCLFYRNNKLASRDSRISYVAEERFYKMITDKYSEVDKLIEDHSDPNDKLQLRLNFLQCTSNLKLSDMLRRSSNQTHHKLSVIADMKRRTPTHNPTCDNNVLSYSNPGEVGVSMASAGFDVIFVNTDEVNYGGHINDLYKTFLELRKLGRRERPAIVMKDIILHPIQIAQAAELRADGVILNAAILGKVLGDLLGTCVTMGIEAIAEVHTVAEALKSIEMGFTHIMVNQWDRIKNVLYPTRALEVKEALPENVIAIAAGGIMTMDQVHQLALAGYDAIVLGRRLIYPDVPDFMKQVKAWKGPSKPILRISKSQFFDYTEAEDGKVNISLKKNHLALLNEMNYFYFGKGSEVNISDELEQINKIEEYKIDYEKERTEEQKSREIIINMGTPREDSTVKVNNIATTVEGQDENFDINIHNHNKRGQMFRVKWYVEKKKWLKQNRHLYESDQEASDAYDLKKAIEMYNHYRYIAKPRFMGVLTNEEILETERALLKNVKMKYEAAPKVDGKVKLDFSSLTTPTTHG</sequence>
<comment type="catalytic activity">
    <reaction evidence="1">
        <text>1-(2-carboxyphenylamino)-1-deoxy-D-ribulose 5-phosphate + H(+) = (1S,2R)-1-C-(indol-3-yl)glycerol 3-phosphate + CO2 + H2O</text>
        <dbReference type="Rhea" id="RHEA:23476"/>
        <dbReference type="ChEBI" id="CHEBI:15377"/>
        <dbReference type="ChEBI" id="CHEBI:15378"/>
        <dbReference type="ChEBI" id="CHEBI:16526"/>
        <dbReference type="ChEBI" id="CHEBI:58613"/>
        <dbReference type="ChEBI" id="CHEBI:58866"/>
        <dbReference type="EC" id="4.1.1.48"/>
    </reaction>
</comment>
<evidence type="ECO:0000256" key="4">
    <source>
        <dbReference type="ARBA" id="ARBA00022605"/>
    </source>
</evidence>
<keyword evidence="6" id="KW-0822">Tryptophan biosynthesis</keyword>
<evidence type="ECO:0000313" key="10">
    <source>
        <dbReference type="EMBL" id="UKK02210.2"/>
    </source>
</evidence>
<keyword evidence="5" id="KW-0210">Decarboxylase</keyword>
<dbReference type="SUPFAM" id="SSF51366">
    <property type="entry name" value="Ribulose-phoshate binding barrel"/>
    <property type="match status" value="1"/>
</dbReference>
<dbReference type="Proteomes" id="UP000244811">
    <property type="component" value="Chromosome 2"/>
</dbReference>
<evidence type="ECO:0000256" key="5">
    <source>
        <dbReference type="ARBA" id="ARBA00022793"/>
    </source>
</evidence>
<protein>
    <recommendedName>
        <fullName evidence="3">indole-3-glycerol-phosphate synthase</fullName>
        <ecNumber evidence="3">4.1.1.48</ecNumber>
    </recommendedName>
</protein>
<dbReference type="Pfam" id="PF00218">
    <property type="entry name" value="IGPS"/>
    <property type="match status" value="1"/>
</dbReference>